<gene>
    <name evidence="1" type="ORF">OPT61_g7289</name>
</gene>
<keyword evidence="2" id="KW-1185">Reference proteome</keyword>
<organism evidence="1 2">
    <name type="scientific">Boeremia exigua</name>
    <dbReference type="NCBI Taxonomy" id="749465"/>
    <lineage>
        <taxon>Eukaryota</taxon>
        <taxon>Fungi</taxon>
        <taxon>Dikarya</taxon>
        <taxon>Ascomycota</taxon>
        <taxon>Pezizomycotina</taxon>
        <taxon>Dothideomycetes</taxon>
        <taxon>Pleosporomycetidae</taxon>
        <taxon>Pleosporales</taxon>
        <taxon>Pleosporineae</taxon>
        <taxon>Didymellaceae</taxon>
        <taxon>Boeremia</taxon>
    </lineage>
</organism>
<protein>
    <submittedName>
        <fullName evidence="1">Uncharacterized protein</fullName>
    </submittedName>
</protein>
<reference evidence="1" key="1">
    <citation type="submission" date="2022-11" db="EMBL/GenBank/DDBJ databases">
        <title>Genome Sequence of Boeremia exigua.</title>
        <authorList>
            <person name="Buettner E."/>
        </authorList>
    </citation>
    <scope>NUCLEOTIDE SEQUENCE</scope>
    <source>
        <strain evidence="1">CU02</strain>
    </source>
</reference>
<dbReference type="Proteomes" id="UP001153331">
    <property type="component" value="Unassembled WGS sequence"/>
</dbReference>
<evidence type="ECO:0000313" key="2">
    <source>
        <dbReference type="Proteomes" id="UP001153331"/>
    </source>
</evidence>
<evidence type="ECO:0000313" key="1">
    <source>
        <dbReference type="EMBL" id="KAJ8109674.1"/>
    </source>
</evidence>
<comment type="caution">
    <text evidence="1">The sequence shown here is derived from an EMBL/GenBank/DDBJ whole genome shotgun (WGS) entry which is preliminary data.</text>
</comment>
<proteinExistence type="predicted"/>
<name>A0ACC2I393_9PLEO</name>
<dbReference type="EMBL" id="JAPHNI010000584">
    <property type="protein sequence ID" value="KAJ8109674.1"/>
    <property type="molecule type" value="Genomic_DNA"/>
</dbReference>
<accession>A0ACC2I393</accession>
<sequence length="380" mass="42443">MAQTFSKGSYGPPYTLSLNVSSPFALKGPDTSLALSNVITNPDTNASAPSLVFTTADGFLYPLRNVSYSDYDATHPGRIWTNATTSTHEPVPLTLPVRLRIETDVRNGSRVWVNEKFAGRFEVFVYGGRNQVFSWSQMAFVAPLDSVEGGVDSLRLENGVGLYNVTAGNGSYGPPPPEQNAAGQTLHEDGFVHTDVKPDNVFVNLQEGDMRFSDVQIGDLGGCYPTQSDWATSGTMVGAPIWSSPEVLLEMPWNTATDIWSFGALLIKLIYGGHFNLFHPKELKRDDEHYVLGVVKEQFRFFGPFSAKITEIADPDTAQVFMYLMEQIPSEKLTPFSQITKSEISQRDNIFISKMMKFDWRDRPTAKELLEHEWWKEDAE</sequence>